<evidence type="ECO:0000256" key="9">
    <source>
        <dbReference type="ARBA" id="ARBA00023016"/>
    </source>
</evidence>
<dbReference type="GO" id="GO:0009408">
    <property type="term" value="P:response to heat"/>
    <property type="evidence" value="ECO:0007669"/>
    <property type="project" value="InterPro"/>
</dbReference>
<feature type="binding site" evidence="14">
    <location>
        <position position="164"/>
    </location>
    <ligand>
        <name>Zn(2+)</name>
        <dbReference type="ChEBI" id="CHEBI:29105"/>
        <label>2</label>
    </ligand>
</feature>
<dbReference type="InterPro" id="IPR001305">
    <property type="entry name" value="HSP_DnaJ_Cys-rich_dom"/>
</dbReference>
<keyword evidence="9 14" id="KW-0346">Stress response</keyword>
<dbReference type="AlphaFoldDB" id="A0A858Q7B9"/>
<dbReference type="InterPro" id="IPR002939">
    <property type="entry name" value="DnaJ_C"/>
</dbReference>
<organism evidence="19 20">
    <name type="scientific">Methylococcus geothermalis</name>
    <dbReference type="NCBI Taxonomy" id="2681310"/>
    <lineage>
        <taxon>Bacteria</taxon>
        <taxon>Pseudomonadati</taxon>
        <taxon>Pseudomonadota</taxon>
        <taxon>Gammaproteobacteria</taxon>
        <taxon>Methylococcales</taxon>
        <taxon>Methylococcaceae</taxon>
        <taxon>Methylococcus</taxon>
    </lineage>
</organism>
<evidence type="ECO:0000313" key="20">
    <source>
        <dbReference type="Proteomes" id="UP000503004"/>
    </source>
</evidence>
<keyword evidence="6 14" id="KW-0677">Repeat</keyword>
<comment type="domain">
    <text evidence="14">The J domain is necessary and sufficient to stimulate DnaK ATPase activity. Zinc center 1 plays an important role in the autonomous, DnaK-independent chaperone activity of DnaJ. Zinc center 2 is essential for interaction with DnaK and for DnaJ activity.</text>
</comment>
<feature type="binding site" evidence="14">
    <location>
        <position position="186"/>
    </location>
    <ligand>
        <name>Zn(2+)</name>
        <dbReference type="ChEBI" id="CHEBI:29105"/>
        <label>2</label>
    </ligand>
</feature>
<dbReference type="PROSITE" id="PS51188">
    <property type="entry name" value="ZF_CR"/>
    <property type="match status" value="1"/>
</dbReference>
<evidence type="ECO:0000256" key="16">
    <source>
        <dbReference type="SAM" id="MobiDB-lite"/>
    </source>
</evidence>
<feature type="repeat" description="CXXCXGXG motif" evidence="14">
    <location>
        <begin position="147"/>
        <end position="154"/>
    </location>
</feature>
<feature type="repeat" description="CXXCXGXG motif" evidence="14">
    <location>
        <begin position="186"/>
        <end position="193"/>
    </location>
</feature>
<evidence type="ECO:0000256" key="1">
    <source>
        <dbReference type="ARBA" id="ARBA00004496"/>
    </source>
</evidence>
<evidence type="ECO:0000256" key="10">
    <source>
        <dbReference type="ARBA" id="ARBA00023186"/>
    </source>
</evidence>
<keyword evidence="8 14" id="KW-0862">Zinc</keyword>
<dbReference type="SMART" id="SM00271">
    <property type="entry name" value="DnaJ"/>
    <property type="match status" value="1"/>
</dbReference>
<keyword evidence="3 14" id="KW-0963">Cytoplasm</keyword>
<feature type="binding site" evidence="14">
    <location>
        <position position="200"/>
    </location>
    <ligand>
        <name>Zn(2+)</name>
        <dbReference type="ChEBI" id="CHEBI:29105"/>
        <label>1</label>
    </ligand>
</feature>
<dbReference type="HAMAP" id="MF_01152">
    <property type="entry name" value="DnaJ"/>
    <property type="match status" value="1"/>
</dbReference>
<dbReference type="InterPro" id="IPR036869">
    <property type="entry name" value="J_dom_sf"/>
</dbReference>
<keyword evidence="10 14" id="KW-0143">Chaperone</keyword>
<gene>
    <name evidence="14 19" type="primary">dnaJ</name>
    <name evidence="19" type="ORF">GNH96_06695</name>
</gene>
<feature type="region of interest" description="Disordered" evidence="16">
    <location>
        <begin position="219"/>
        <end position="243"/>
    </location>
</feature>
<feature type="binding site" evidence="14">
    <location>
        <position position="189"/>
    </location>
    <ligand>
        <name>Zn(2+)</name>
        <dbReference type="ChEBI" id="CHEBI:29105"/>
        <label>2</label>
    </ligand>
</feature>
<dbReference type="GO" id="GO:0005524">
    <property type="term" value="F:ATP binding"/>
    <property type="evidence" value="ECO:0007669"/>
    <property type="project" value="InterPro"/>
</dbReference>
<dbReference type="Proteomes" id="UP000503004">
    <property type="component" value="Chromosome"/>
</dbReference>
<dbReference type="GO" id="GO:0031072">
    <property type="term" value="F:heat shock protein binding"/>
    <property type="evidence" value="ECO:0007669"/>
    <property type="project" value="InterPro"/>
</dbReference>
<feature type="repeat" description="CXXCXGXG motif" evidence="14">
    <location>
        <begin position="164"/>
        <end position="171"/>
    </location>
</feature>
<feature type="zinc finger region" description="CR-type" evidence="15">
    <location>
        <begin position="134"/>
        <end position="212"/>
    </location>
</feature>
<dbReference type="Pfam" id="PF00226">
    <property type="entry name" value="DnaJ"/>
    <property type="match status" value="1"/>
</dbReference>
<evidence type="ECO:0000313" key="19">
    <source>
        <dbReference type="EMBL" id="QJD29684.1"/>
    </source>
</evidence>
<feature type="binding site" evidence="14">
    <location>
        <position position="147"/>
    </location>
    <ligand>
        <name>Zn(2+)</name>
        <dbReference type="ChEBI" id="CHEBI:29105"/>
        <label>1</label>
    </ligand>
</feature>
<dbReference type="GO" id="GO:0042026">
    <property type="term" value="P:protein refolding"/>
    <property type="evidence" value="ECO:0007669"/>
    <property type="project" value="TreeGrafter"/>
</dbReference>
<dbReference type="PROSITE" id="PS00636">
    <property type="entry name" value="DNAJ_1"/>
    <property type="match status" value="1"/>
</dbReference>
<evidence type="ECO:0000256" key="7">
    <source>
        <dbReference type="ARBA" id="ARBA00022771"/>
    </source>
</evidence>
<evidence type="ECO:0000256" key="15">
    <source>
        <dbReference type="PROSITE-ProRule" id="PRU00546"/>
    </source>
</evidence>
<keyword evidence="5 14" id="KW-0479">Metal-binding</keyword>
<feature type="binding site" evidence="14">
    <location>
        <position position="167"/>
    </location>
    <ligand>
        <name>Zn(2+)</name>
        <dbReference type="ChEBI" id="CHEBI:29105"/>
        <label>2</label>
    </ligand>
</feature>
<comment type="subunit">
    <text evidence="2 14">Homodimer.</text>
</comment>
<dbReference type="KEGG" id="metu:GNH96_06695"/>
<dbReference type="Pfam" id="PF00684">
    <property type="entry name" value="DnaJ_CXXCXGXG"/>
    <property type="match status" value="1"/>
</dbReference>
<evidence type="ECO:0000256" key="3">
    <source>
        <dbReference type="ARBA" id="ARBA00022490"/>
    </source>
</evidence>
<feature type="domain" description="J" evidence="17">
    <location>
        <begin position="5"/>
        <end position="70"/>
    </location>
</feature>
<dbReference type="SUPFAM" id="SSF46565">
    <property type="entry name" value="Chaperone J-domain"/>
    <property type="match status" value="1"/>
</dbReference>
<evidence type="ECO:0000256" key="6">
    <source>
        <dbReference type="ARBA" id="ARBA00022737"/>
    </source>
</evidence>
<feature type="domain" description="CR-type" evidence="18">
    <location>
        <begin position="134"/>
        <end position="212"/>
    </location>
</feature>
<evidence type="ECO:0000256" key="4">
    <source>
        <dbReference type="ARBA" id="ARBA00022705"/>
    </source>
</evidence>
<accession>A0A858Q7B9</accession>
<evidence type="ECO:0000256" key="2">
    <source>
        <dbReference type="ARBA" id="ARBA00011738"/>
    </source>
</evidence>
<name>A0A858Q7B9_9GAMM</name>
<keyword evidence="4 14" id="KW-0235">DNA replication</keyword>
<dbReference type="GO" id="GO:0008270">
    <property type="term" value="F:zinc ion binding"/>
    <property type="evidence" value="ECO:0007669"/>
    <property type="project" value="UniProtKB-UniRule"/>
</dbReference>
<dbReference type="PANTHER" id="PTHR43096">
    <property type="entry name" value="DNAJ HOMOLOG 1, MITOCHONDRIAL-RELATED"/>
    <property type="match status" value="1"/>
</dbReference>
<dbReference type="FunFam" id="1.10.287.110:FF:000034">
    <property type="entry name" value="Chaperone protein DnaJ"/>
    <property type="match status" value="1"/>
</dbReference>
<dbReference type="PANTHER" id="PTHR43096:SF48">
    <property type="entry name" value="CHAPERONE PROTEIN DNAJ"/>
    <property type="match status" value="1"/>
</dbReference>
<evidence type="ECO:0000259" key="18">
    <source>
        <dbReference type="PROSITE" id="PS51188"/>
    </source>
</evidence>
<dbReference type="PRINTS" id="PR00625">
    <property type="entry name" value="JDOMAIN"/>
</dbReference>
<dbReference type="CDD" id="cd10719">
    <property type="entry name" value="DnaJ_zf"/>
    <property type="match status" value="1"/>
</dbReference>
<dbReference type="SUPFAM" id="SSF49493">
    <property type="entry name" value="HSP40/DnaJ peptide-binding domain"/>
    <property type="match status" value="2"/>
</dbReference>
<dbReference type="InterPro" id="IPR001623">
    <property type="entry name" value="DnaJ_domain"/>
</dbReference>
<dbReference type="InterPro" id="IPR008971">
    <property type="entry name" value="HSP40/DnaJ_pept-bd"/>
</dbReference>
<protein>
    <recommendedName>
        <fullName evidence="13 14">Chaperone protein DnaJ</fullName>
    </recommendedName>
</protein>
<feature type="binding site" evidence="14">
    <location>
        <position position="203"/>
    </location>
    <ligand>
        <name>Zn(2+)</name>
        <dbReference type="ChEBI" id="CHEBI:29105"/>
        <label>1</label>
    </ligand>
</feature>
<feature type="repeat" description="CXXCXGXG motif" evidence="14">
    <location>
        <begin position="200"/>
        <end position="207"/>
    </location>
</feature>
<dbReference type="CDD" id="cd10747">
    <property type="entry name" value="DnaJ_C"/>
    <property type="match status" value="1"/>
</dbReference>
<evidence type="ECO:0000256" key="12">
    <source>
        <dbReference type="ARBA" id="ARBA00061004"/>
    </source>
</evidence>
<dbReference type="GO" id="GO:0051082">
    <property type="term" value="F:unfolded protein binding"/>
    <property type="evidence" value="ECO:0007669"/>
    <property type="project" value="UniProtKB-UniRule"/>
</dbReference>
<dbReference type="FunFam" id="2.10.230.10:FF:000002">
    <property type="entry name" value="Molecular chaperone DnaJ"/>
    <property type="match status" value="1"/>
</dbReference>
<dbReference type="NCBIfam" id="NF008035">
    <property type="entry name" value="PRK10767.1"/>
    <property type="match status" value="1"/>
</dbReference>
<dbReference type="Gene3D" id="2.10.230.10">
    <property type="entry name" value="Heat shock protein DnaJ, cysteine-rich domain"/>
    <property type="match status" value="1"/>
</dbReference>
<keyword evidence="7 14" id="KW-0863">Zinc-finger</keyword>
<reference evidence="20" key="1">
    <citation type="submission" date="2019-12" db="EMBL/GenBank/DDBJ databases">
        <authorList>
            <person name="Awala S.I."/>
            <person name="Rhee S.K."/>
        </authorList>
    </citation>
    <scope>NUCLEOTIDE SEQUENCE [LARGE SCALE GENOMIC DNA]</scope>
    <source>
        <strain evidence="20">IM1</strain>
    </source>
</reference>
<dbReference type="RefSeq" id="WP_169602969.1">
    <property type="nucleotide sequence ID" value="NZ_CP046565.1"/>
</dbReference>
<dbReference type="Pfam" id="PF01556">
    <property type="entry name" value="DnaJ_C"/>
    <property type="match status" value="1"/>
</dbReference>
<dbReference type="SUPFAM" id="SSF57938">
    <property type="entry name" value="DnaJ/Hsp40 cysteine-rich domain"/>
    <property type="match status" value="1"/>
</dbReference>
<keyword evidence="20" id="KW-1185">Reference proteome</keyword>
<evidence type="ECO:0000256" key="14">
    <source>
        <dbReference type="HAMAP-Rule" id="MF_01152"/>
    </source>
</evidence>
<dbReference type="InterPro" id="IPR012724">
    <property type="entry name" value="DnaJ"/>
</dbReference>
<dbReference type="CDD" id="cd06257">
    <property type="entry name" value="DnaJ"/>
    <property type="match status" value="1"/>
</dbReference>
<evidence type="ECO:0000256" key="5">
    <source>
        <dbReference type="ARBA" id="ARBA00022723"/>
    </source>
</evidence>
<comment type="function">
    <text evidence="11 14">Participates actively in the response to hyperosmotic and heat shock by preventing the aggregation of stress-denatured proteins and by disaggregating proteins, also in an autonomous, DnaK-independent fashion. Unfolded proteins bind initially to DnaJ; upon interaction with the DnaJ-bound protein, DnaK hydrolyzes its bound ATP, resulting in the formation of a stable complex. GrpE releases ADP from DnaK; ATP binding to DnaK triggers the release of the substrate protein, thus completing the reaction cycle. Several rounds of ATP-dependent interactions between DnaJ, DnaK and GrpE are required for fully efficient folding. Also involved, together with DnaK and GrpE, in the DNA replication of plasmids through activation of initiation proteins.</text>
</comment>
<dbReference type="Gene3D" id="2.60.260.20">
    <property type="entry name" value="Urease metallochaperone UreE, N-terminal domain"/>
    <property type="match status" value="2"/>
</dbReference>
<feature type="binding site" evidence="14">
    <location>
        <position position="150"/>
    </location>
    <ligand>
        <name>Zn(2+)</name>
        <dbReference type="ChEBI" id="CHEBI:29105"/>
        <label>1</label>
    </ligand>
</feature>
<dbReference type="FunFam" id="2.60.260.20:FF:000009">
    <property type="entry name" value="Putative Mitochondrial DnaJ chaperone"/>
    <property type="match status" value="1"/>
</dbReference>
<comment type="subcellular location">
    <subcellularLocation>
        <location evidence="1 14">Cytoplasm</location>
    </subcellularLocation>
</comment>
<evidence type="ECO:0000259" key="17">
    <source>
        <dbReference type="PROSITE" id="PS50076"/>
    </source>
</evidence>
<dbReference type="NCBIfam" id="TIGR02349">
    <property type="entry name" value="DnaJ_bact"/>
    <property type="match status" value="1"/>
</dbReference>
<dbReference type="PROSITE" id="PS50076">
    <property type="entry name" value="DNAJ_2"/>
    <property type="match status" value="1"/>
</dbReference>
<proteinExistence type="inferred from homology"/>
<sequence>MAKEDYYETLGVPRNASDSDIKKAFRRLAMKYHPDRNKDNPEAEERFKTVKEAYDVLSDPKKRSAYDQFGHAGIDPSMGGGGGFGFTGDNFSDIFSDVFGDIFGGGAGRRRGRGQRGADLRYNLELTLEEAVAGTETKIKVPTWVSCSECGGSGAKKGSSPVTCPTCHGQGAVRMQQGFFSVQQTCPTCRGSGRHIADPCRVCYGQGRVQETKTLSVKIPPGVDTGDRIRLSGEGEAGEGGGPPGDLYVHIGVKEHAIFTRDGADLYCEVPISFPTACLGGELEVPTLDGKVVLKIPPETQTGRLFRIRSKGVKPVRGGAAGDLLCRVRVETPVHLNKEQTELIRQLDESLRGGGSHHSPQAHGWLDGVKQFFDRLGL</sequence>
<dbReference type="GO" id="GO:0006260">
    <property type="term" value="P:DNA replication"/>
    <property type="evidence" value="ECO:0007669"/>
    <property type="project" value="UniProtKB-KW"/>
</dbReference>
<dbReference type="EMBL" id="CP046565">
    <property type="protein sequence ID" value="QJD29684.1"/>
    <property type="molecule type" value="Genomic_DNA"/>
</dbReference>
<comment type="cofactor">
    <cofactor evidence="14">
        <name>Zn(2+)</name>
        <dbReference type="ChEBI" id="CHEBI:29105"/>
    </cofactor>
    <text evidence="14">Binds 2 Zn(2+) ions per monomer.</text>
</comment>
<dbReference type="FunFam" id="2.60.260.20:FF:000004">
    <property type="entry name" value="Molecular chaperone DnaJ"/>
    <property type="match status" value="1"/>
</dbReference>
<comment type="similarity">
    <text evidence="12 14">Belongs to the DnaJ family.</text>
</comment>
<evidence type="ECO:0000256" key="13">
    <source>
        <dbReference type="ARBA" id="ARBA00067609"/>
    </source>
</evidence>
<evidence type="ECO:0000256" key="8">
    <source>
        <dbReference type="ARBA" id="ARBA00022833"/>
    </source>
</evidence>
<dbReference type="InterPro" id="IPR036410">
    <property type="entry name" value="HSP_DnaJ_Cys-rich_dom_sf"/>
</dbReference>
<dbReference type="InterPro" id="IPR018253">
    <property type="entry name" value="DnaJ_domain_CS"/>
</dbReference>
<dbReference type="GO" id="GO:0005737">
    <property type="term" value="C:cytoplasm"/>
    <property type="evidence" value="ECO:0007669"/>
    <property type="project" value="UniProtKB-SubCell"/>
</dbReference>
<evidence type="ECO:0000256" key="11">
    <source>
        <dbReference type="ARBA" id="ARBA00053423"/>
    </source>
</evidence>
<dbReference type="Gene3D" id="1.10.287.110">
    <property type="entry name" value="DnaJ domain"/>
    <property type="match status" value="1"/>
</dbReference>